<evidence type="ECO:0000313" key="2">
    <source>
        <dbReference type="Proteomes" id="UP000612899"/>
    </source>
</evidence>
<dbReference type="SUPFAM" id="SSF56784">
    <property type="entry name" value="HAD-like"/>
    <property type="match status" value="1"/>
</dbReference>
<evidence type="ECO:0000313" key="1">
    <source>
        <dbReference type="EMBL" id="GIH04361.1"/>
    </source>
</evidence>
<dbReference type="PANTHER" id="PTHR43434:SF1">
    <property type="entry name" value="PHOSPHOGLYCOLATE PHOSPHATASE"/>
    <property type="match status" value="1"/>
</dbReference>
<dbReference type="InterPro" id="IPR006439">
    <property type="entry name" value="HAD-SF_hydro_IA"/>
</dbReference>
<dbReference type="Pfam" id="PF00702">
    <property type="entry name" value="Hydrolase"/>
    <property type="match status" value="1"/>
</dbReference>
<dbReference type="SFLD" id="SFLDS00003">
    <property type="entry name" value="Haloacid_Dehalogenase"/>
    <property type="match status" value="1"/>
</dbReference>
<protein>
    <recommendedName>
        <fullName evidence="3">HAD family hydrolase</fullName>
    </recommendedName>
</protein>
<dbReference type="NCBIfam" id="TIGR01509">
    <property type="entry name" value="HAD-SF-IA-v3"/>
    <property type="match status" value="1"/>
</dbReference>
<name>A0A8J3VFP6_9ACTN</name>
<gene>
    <name evidence="1" type="ORF">Rhe02_24280</name>
</gene>
<dbReference type="GO" id="GO:0008967">
    <property type="term" value="F:phosphoglycolate phosphatase activity"/>
    <property type="evidence" value="ECO:0007669"/>
    <property type="project" value="TreeGrafter"/>
</dbReference>
<dbReference type="InterPro" id="IPR036412">
    <property type="entry name" value="HAD-like_sf"/>
</dbReference>
<comment type="caution">
    <text evidence="1">The sequence shown here is derived from an EMBL/GenBank/DDBJ whole genome shotgun (WGS) entry which is preliminary data.</text>
</comment>
<dbReference type="GO" id="GO:0006281">
    <property type="term" value="P:DNA repair"/>
    <property type="evidence" value="ECO:0007669"/>
    <property type="project" value="TreeGrafter"/>
</dbReference>
<dbReference type="SFLD" id="SFLDG01129">
    <property type="entry name" value="C1.5:_HAD__Beta-PGM__Phosphata"/>
    <property type="match status" value="1"/>
</dbReference>
<accession>A0A8J3VFP6</accession>
<sequence length="219" mass="24011">MIRAVVLDLYGTLVRGGGPRREVALNEMARSLGLDGPAFVELFNASANERMRGTLGTIEETLDALAQQLGADPSESEVRLATLTWQRLHHSILWPAETILATLDVLRSRGFKLAVVTNCSQETEIQWPKQPLAARMDAVIFSCKEHLLKPEPAIYLKACEALEVTPAECLYVGDGSDGELRGASAIGMRTVRTLEYAYSDPTWTGETIGKLREIIDLLG</sequence>
<organism evidence="1 2">
    <name type="scientific">Rhizocola hellebori</name>
    <dbReference type="NCBI Taxonomy" id="1392758"/>
    <lineage>
        <taxon>Bacteria</taxon>
        <taxon>Bacillati</taxon>
        <taxon>Actinomycetota</taxon>
        <taxon>Actinomycetes</taxon>
        <taxon>Micromonosporales</taxon>
        <taxon>Micromonosporaceae</taxon>
        <taxon>Rhizocola</taxon>
    </lineage>
</organism>
<dbReference type="RefSeq" id="WP_203908244.1">
    <property type="nucleotide sequence ID" value="NZ_BONY01000012.1"/>
</dbReference>
<dbReference type="NCBIfam" id="TIGR01549">
    <property type="entry name" value="HAD-SF-IA-v1"/>
    <property type="match status" value="1"/>
</dbReference>
<dbReference type="InterPro" id="IPR050155">
    <property type="entry name" value="HAD-like_hydrolase_sf"/>
</dbReference>
<dbReference type="GO" id="GO:0005829">
    <property type="term" value="C:cytosol"/>
    <property type="evidence" value="ECO:0007669"/>
    <property type="project" value="TreeGrafter"/>
</dbReference>
<proteinExistence type="predicted"/>
<keyword evidence="2" id="KW-1185">Reference proteome</keyword>
<dbReference type="Proteomes" id="UP000612899">
    <property type="component" value="Unassembled WGS sequence"/>
</dbReference>
<evidence type="ECO:0008006" key="3">
    <source>
        <dbReference type="Google" id="ProtNLM"/>
    </source>
</evidence>
<dbReference type="EMBL" id="BONY01000012">
    <property type="protein sequence ID" value="GIH04361.1"/>
    <property type="molecule type" value="Genomic_DNA"/>
</dbReference>
<dbReference type="Gene3D" id="3.40.50.1000">
    <property type="entry name" value="HAD superfamily/HAD-like"/>
    <property type="match status" value="1"/>
</dbReference>
<dbReference type="InterPro" id="IPR023214">
    <property type="entry name" value="HAD_sf"/>
</dbReference>
<dbReference type="PANTHER" id="PTHR43434">
    <property type="entry name" value="PHOSPHOGLYCOLATE PHOSPHATASE"/>
    <property type="match status" value="1"/>
</dbReference>
<dbReference type="PRINTS" id="PR00413">
    <property type="entry name" value="HADHALOGNASE"/>
</dbReference>
<reference evidence="1" key="1">
    <citation type="submission" date="2021-01" db="EMBL/GenBank/DDBJ databases">
        <title>Whole genome shotgun sequence of Rhizocola hellebori NBRC 109834.</title>
        <authorList>
            <person name="Komaki H."/>
            <person name="Tamura T."/>
        </authorList>
    </citation>
    <scope>NUCLEOTIDE SEQUENCE</scope>
    <source>
        <strain evidence="1">NBRC 109834</strain>
    </source>
</reference>
<dbReference type="AlphaFoldDB" id="A0A8J3VFP6"/>